<dbReference type="EMBL" id="JOJZ01000010">
    <property type="protein sequence ID" value="KID42067.1"/>
    <property type="molecule type" value="Genomic_DNA"/>
</dbReference>
<comment type="caution">
    <text evidence="8">The sequence shown here is derived from an EMBL/GenBank/DDBJ whole genome shotgun (WGS) entry which is preliminary data.</text>
</comment>
<name>A0A0C1PMT2_9LACO</name>
<dbReference type="PROSITE" id="PS01050">
    <property type="entry name" value="YJEF_C_2"/>
    <property type="match status" value="1"/>
</dbReference>
<dbReference type="PROSITE" id="PS51383">
    <property type="entry name" value="YJEF_C_3"/>
    <property type="match status" value="1"/>
</dbReference>
<comment type="catalytic activity">
    <reaction evidence="6">
        <text>(6S)-NADHX + ADP = AMP + phosphate + NADH + H(+)</text>
        <dbReference type="Rhea" id="RHEA:32223"/>
        <dbReference type="ChEBI" id="CHEBI:15378"/>
        <dbReference type="ChEBI" id="CHEBI:43474"/>
        <dbReference type="ChEBI" id="CHEBI:57945"/>
        <dbReference type="ChEBI" id="CHEBI:64074"/>
        <dbReference type="ChEBI" id="CHEBI:456215"/>
        <dbReference type="ChEBI" id="CHEBI:456216"/>
        <dbReference type="EC" id="4.2.1.136"/>
    </reaction>
</comment>
<dbReference type="PANTHER" id="PTHR12592">
    <property type="entry name" value="ATP-DEPENDENT (S)-NAD(P)H-HYDRATE DEHYDRATASE FAMILY MEMBER"/>
    <property type="match status" value="1"/>
</dbReference>
<dbReference type="GO" id="GO:0052856">
    <property type="term" value="F:NAD(P)HX epimerase activity"/>
    <property type="evidence" value="ECO:0007669"/>
    <property type="project" value="TreeGrafter"/>
</dbReference>
<dbReference type="OrthoDB" id="9806925at2"/>
<keyword evidence="2 6" id="KW-0067">ATP-binding</keyword>
<keyword evidence="4 6" id="KW-0520">NAD</keyword>
<dbReference type="PANTHER" id="PTHR12592:SF0">
    <property type="entry name" value="ATP-DEPENDENT (S)-NAD(P)H-HYDRATE DEHYDRATASE"/>
    <property type="match status" value="1"/>
</dbReference>
<comment type="similarity">
    <text evidence="6">Belongs to the NnrD/CARKD family.</text>
</comment>
<feature type="domain" description="YjeF C-terminal" evidence="7">
    <location>
        <begin position="5"/>
        <end position="272"/>
    </location>
</feature>
<evidence type="ECO:0000256" key="2">
    <source>
        <dbReference type="ARBA" id="ARBA00022840"/>
    </source>
</evidence>
<dbReference type="PATRIC" id="fig|1614.7.peg.460"/>
<feature type="binding site" evidence="6">
    <location>
        <begin position="186"/>
        <end position="190"/>
    </location>
    <ligand>
        <name>AMP</name>
        <dbReference type="ChEBI" id="CHEBI:456215"/>
    </ligand>
</feature>
<evidence type="ECO:0000256" key="3">
    <source>
        <dbReference type="ARBA" id="ARBA00022857"/>
    </source>
</evidence>
<evidence type="ECO:0000256" key="6">
    <source>
        <dbReference type="HAMAP-Rule" id="MF_01965"/>
    </source>
</evidence>
<dbReference type="GO" id="GO:0046496">
    <property type="term" value="P:nicotinamide nucleotide metabolic process"/>
    <property type="evidence" value="ECO:0007669"/>
    <property type="project" value="UniProtKB-UniRule"/>
</dbReference>
<dbReference type="GeneID" id="74913157"/>
<feature type="binding site" evidence="6">
    <location>
        <position position="40"/>
    </location>
    <ligand>
        <name>(6S)-NADPHX</name>
        <dbReference type="ChEBI" id="CHEBI:64076"/>
    </ligand>
</feature>
<dbReference type="GO" id="GO:0110051">
    <property type="term" value="P:metabolite repair"/>
    <property type="evidence" value="ECO:0007669"/>
    <property type="project" value="TreeGrafter"/>
</dbReference>
<feature type="binding site" evidence="6">
    <location>
        <position position="152"/>
    </location>
    <ligand>
        <name>(6S)-NADPHX</name>
        <dbReference type="ChEBI" id="CHEBI:64076"/>
    </ligand>
</feature>
<sequence>MKKIDKSILTKTIRIRPKNSFKGTYGKIALVGGNENFGGAIIMSSLGAVYSGAGLTTTITDPTNQSSLHAWLPEAMFADYNDTDQMVQLIKSMKVITIGSGLGTDDHSCEIMETVFDTVTPDQILLIDGSAITMVAERGLKLPDAKLIFTPHQMEWQRLSGIKMADQTEERNKAARDKIGGIVVLKSDRTEVYTPDEVYQNTTGTPAQATGGMGDTLAGIIGGFVAQFDNEVDAVLAAVYSHSAIADELANTQYVVLPHQISKRLPQFMHEHEA</sequence>
<reference evidence="8 9" key="1">
    <citation type="submission" date="2014-06" db="EMBL/GenBank/DDBJ databases">
        <title>Functional and comparative genomic analyses of the Drosophila gut microbiota identify candidate symbiosis factors.</title>
        <authorList>
            <person name="Newell P.D."/>
            <person name="Chaston J.M."/>
            <person name="Douglas A.E."/>
        </authorList>
    </citation>
    <scope>NUCLEOTIDE SEQUENCE [LARGE SCALE GENOMIC DNA]</scope>
    <source>
        <strain evidence="8 9">DmCS_002</strain>
    </source>
</reference>
<keyword evidence="1 6" id="KW-0547">Nucleotide-binding</keyword>
<dbReference type="InterPro" id="IPR017953">
    <property type="entry name" value="Carbohydrate_kinase_pred_CS"/>
</dbReference>
<feature type="binding site" evidence="6">
    <location>
        <position position="214"/>
    </location>
    <ligand>
        <name>AMP</name>
        <dbReference type="ChEBI" id="CHEBI:456215"/>
    </ligand>
</feature>
<dbReference type="Proteomes" id="UP000031397">
    <property type="component" value="Unassembled WGS sequence"/>
</dbReference>
<evidence type="ECO:0000259" key="7">
    <source>
        <dbReference type="PROSITE" id="PS51383"/>
    </source>
</evidence>
<dbReference type="HAMAP" id="MF_01965">
    <property type="entry name" value="NADHX_dehydratase"/>
    <property type="match status" value="1"/>
</dbReference>
<comment type="cofactor">
    <cofactor evidence="6">
        <name>Mg(2+)</name>
        <dbReference type="ChEBI" id="CHEBI:18420"/>
    </cofactor>
</comment>
<evidence type="ECO:0000313" key="9">
    <source>
        <dbReference type="Proteomes" id="UP000031397"/>
    </source>
</evidence>
<dbReference type="RefSeq" id="WP_039143850.1">
    <property type="nucleotide sequence ID" value="NZ_JOJZ01000010.1"/>
</dbReference>
<dbReference type="GO" id="GO:0052855">
    <property type="term" value="F:ADP-dependent NAD(P)H-hydrate dehydratase activity"/>
    <property type="evidence" value="ECO:0007669"/>
    <property type="project" value="UniProtKB-UniRule"/>
</dbReference>
<dbReference type="Pfam" id="PF01256">
    <property type="entry name" value="Carb_kinase"/>
    <property type="match status" value="1"/>
</dbReference>
<dbReference type="AlphaFoldDB" id="A0A0C1PMT2"/>
<dbReference type="Gene3D" id="3.40.1190.20">
    <property type="match status" value="1"/>
</dbReference>
<comment type="subunit">
    <text evidence="6">Homotetramer.</text>
</comment>
<evidence type="ECO:0000256" key="1">
    <source>
        <dbReference type="ARBA" id="ARBA00022741"/>
    </source>
</evidence>
<evidence type="ECO:0000256" key="4">
    <source>
        <dbReference type="ARBA" id="ARBA00023027"/>
    </source>
</evidence>
<dbReference type="GO" id="GO:0005524">
    <property type="term" value="F:ATP binding"/>
    <property type="evidence" value="ECO:0007669"/>
    <property type="project" value="UniProtKB-KW"/>
</dbReference>
<feature type="binding site" evidence="6">
    <location>
        <position position="215"/>
    </location>
    <ligand>
        <name>(6S)-NADPHX</name>
        <dbReference type="ChEBI" id="CHEBI:64076"/>
    </ligand>
</feature>
<feature type="binding site" evidence="6">
    <location>
        <position position="101"/>
    </location>
    <ligand>
        <name>(6S)-NADPHX</name>
        <dbReference type="ChEBI" id="CHEBI:64076"/>
    </ligand>
</feature>
<evidence type="ECO:0000313" key="8">
    <source>
        <dbReference type="EMBL" id="KID42067.1"/>
    </source>
</evidence>
<evidence type="ECO:0000256" key="5">
    <source>
        <dbReference type="ARBA" id="ARBA00023239"/>
    </source>
</evidence>
<dbReference type="InterPro" id="IPR029056">
    <property type="entry name" value="Ribokinase-like"/>
</dbReference>
<dbReference type="InterPro" id="IPR000631">
    <property type="entry name" value="CARKD"/>
</dbReference>
<comment type="function">
    <text evidence="6">Catalyzes the dehydration of the S-form of NAD(P)HX at the expense of ADP, which is converted to AMP. Together with NAD(P)HX epimerase, which catalyzes the epimerization of the S- and R-forms, the enzyme allows the repair of both epimers of NAD(P)HX, a damaged form of NAD(P)H that is a result of enzymatic or heat-dependent hydration.</text>
</comment>
<organism evidence="8 9">
    <name type="scientific">Fructilactobacillus fructivorans</name>
    <dbReference type="NCBI Taxonomy" id="1614"/>
    <lineage>
        <taxon>Bacteria</taxon>
        <taxon>Bacillati</taxon>
        <taxon>Bacillota</taxon>
        <taxon>Bacilli</taxon>
        <taxon>Lactobacillales</taxon>
        <taxon>Lactobacillaceae</taxon>
        <taxon>Fructilactobacillus</taxon>
    </lineage>
</organism>
<gene>
    <name evidence="6" type="primary">nnrD</name>
    <name evidence="8" type="ORF">LfDm3_0472</name>
</gene>
<keyword evidence="5 6" id="KW-0456">Lyase</keyword>
<accession>A0A0C1PMT2</accession>
<protein>
    <recommendedName>
        <fullName evidence="6">ADP-dependent (S)-NAD(P)H-hydrate dehydratase</fullName>
        <ecNumber evidence="6">4.2.1.136</ecNumber>
    </recommendedName>
    <alternativeName>
        <fullName evidence="6">ADP-dependent NAD(P)HX dehydratase</fullName>
    </alternativeName>
</protein>
<dbReference type="SUPFAM" id="SSF53613">
    <property type="entry name" value="Ribokinase-like"/>
    <property type="match status" value="1"/>
</dbReference>
<keyword evidence="3 6" id="KW-0521">NADP</keyword>
<dbReference type="NCBIfam" id="TIGR00196">
    <property type="entry name" value="yjeF_cterm"/>
    <property type="match status" value="1"/>
</dbReference>
<comment type="catalytic activity">
    <reaction evidence="6">
        <text>(6S)-NADPHX + ADP = AMP + phosphate + NADPH + H(+)</text>
        <dbReference type="Rhea" id="RHEA:32235"/>
        <dbReference type="ChEBI" id="CHEBI:15378"/>
        <dbReference type="ChEBI" id="CHEBI:43474"/>
        <dbReference type="ChEBI" id="CHEBI:57783"/>
        <dbReference type="ChEBI" id="CHEBI:64076"/>
        <dbReference type="ChEBI" id="CHEBI:456215"/>
        <dbReference type="ChEBI" id="CHEBI:456216"/>
        <dbReference type="EC" id="4.2.1.136"/>
    </reaction>
</comment>
<dbReference type="CDD" id="cd01171">
    <property type="entry name" value="YXKO-related"/>
    <property type="match status" value="1"/>
</dbReference>
<proteinExistence type="inferred from homology"/>
<dbReference type="EC" id="4.2.1.136" evidence="6"/>
<keyword evidence="9" id="KW-1185">Reference proteome</keyword>